<name>A0ABP6Z093_9ACTN</name>
<sequence length="99" mass="10637">MAQNQPVPRWGSAPDMRTASALIGARIEQCAPCQSSLTAKLLDEEPFVLAVTAAVIYVLHSDGESTLGGLTSKAAQAFAILLQQTREQAEPELLPWGFR</sequence>
<evidence type="ECO:0000313" key="1">
    <source>
        <dbReference type="EMBL" id="GAA3595459.1"/>
    </source>
</evidence>
<accession>A0ABP6Z093</accession>
<dbReference type="EMBL" id="BAABCE010000038">
    <property type="protein sequence ID" value="GAA3595459.1"/>
    <property type="molecule type" value="Genomic_DNA"/>
</dbReference>
<protein>
    <submittedName>
        <fullName evidence="1">Uncharacterized protein</fullName>
    </submittedName>
</protein>
<proteinExistence type="predicted"/>
<evidence type="ECO:0000313" key="2">
    <source>
        <dbReference type="Proteomes" id="UP001500707"/>
    </source>
</evidence>
<comment type="caution">
    <text evidence="1">The sequence shown here is derived from an EMBL/GenBank/DDBJ whole genome shotgun (WGS) entry which is preliminary data.</text>
</comment>
<dbReference type="Proteomes" id="UP001500707">
    <property type="component" value="Unassembled WGS sequence"/>
</dbReference>
<keyword evidence="2" id="KW-1185">Reference proteome</keyword>
<organism evidence="1 2">
    <name type="scientific">Streptomyces osmaniensis</name>
    <dbReference type="NCBI Taxonomy" id="593134"/>
    <lineage>
        <taxon>Bacteria</taxon>
        <taxon>Bacillati</taxon>
        <taxon>Actinomycetota</taxon>
        <taxon>Actinomycetes</taxon>
        <taxon>Kitasatosporales</taxon>
        <taxon>Streptomycetaceae</taxon>
        <taxon>Streptomyces</taxon>
    </lineage>
</organism>
<reference evidence="2" key="1">
    <citation type="journal article" date="2019" name="Int. J. Syst. Evol. Microbiol.">
        <title>The Global Catalogue of Microorganisms (GCM) 10K type strain sequencing project: providing services to taxonomists for standard genome sequencing and annotation.</title>
        <authorList>
            <consortium name="The Broad Institute Genomics Platform"/>
            <consortium name="The Broad Institute Genome Sequencing Center for Infectious Disease"/>
            <person name="Wu L."/>
            <person name="Ma J."/>
        </authorList>
    </citation>
    <scope>NUCLEOTIDE SEQUENCE [LARGE SCALE GENOMIC DNA]</scope>
    <source>
        <strain evidence="2">JCM 17656</strain>
    </source>
</reference>
<gene>
    <name evidence="1" type="ORF">GCM10022295_90830</name>
</gene>